<proteinExistence type="predicted"/>
<dbReference type="Proteomes" id="UP000294335">
    <property type="component" value="Unassembled WGS sequence"/>
</dbReference>
<evidence type="ECO:0000313" key="1">
    <source>
        <dbReference type="EMBL" id="SPO61818.1"/>
    </source>
</evidence>
<sequence length="45" mass="4820">MGSRICALVLLEPFLLDAVRLKAVVVSMGHLRHLVASGVAGERHP</sequence>
<keyword evidence="2" id="KW-1185">Reference proteome</keyword>
<name>A0AAQ1PB24_9PSED</name>
<evidence type="ECO:0000313" key="2">
    <source>
        <dbReference type="Proteomes" id="UP000294335"/>
    </source>
</evidence>
<gene>
    <name evidence="1" type="ORF">JV551A3_V1_1520091</name>
</gene>
<protein>
    <submittedName>
        <fullName evidence="1">Uncharacterized protein</fullName>
    </submittedName>
</protein>
<dbReference type="RefSeq" id="WP_166674273.1">
    <property type="nucleotide sequence ID" value="NZ_OPYN01000152.1"/>
</dbReference>
<organism evidence="1 2">
    <name type="scientific">Pseudomonas inefficax</name>
    <dbReference type="NCBI Taxonomy" id="2078786"/>
    <lineage>
        <taxon>Bacteria</taxon>
        <taxon>Pseudomonadati</taxon>
        <taxon>Pseudomonadota</taxon>
        <taxon>Gammaproteobacteria</taxon>
        <taxon>Pseudomonadales</taxon>
        <taxon>Pseudomonadaceae</taxon>
        <taxon>Pseudomonas</taxon>
    </lineage>
</organism>
<accession>A0AAQ1PB24</accession>
<dbReference type="EMBL" id="OPYN01000152">
    <property type="protein sequence ID" value="SPO61818.1"/>
    <property type="molecule type" value="Genomic_DNA"/>
</dbReference>
<dbReference type="AlphaFoldDB" id="A0AAQ1PB24"/>
<comment type="caution">
    <text evidence="1">The sequence shown here is derived from an EMBL/GenBank/DDBJ whole genome shotgun (WGS) entry which is preliminary data.</text>
</comment>
<reference evidence="1 2" key="1">
    <citation type="submission" date="2018-02" db="EMBL/GenBank/DDBJ databases">
        <authorList>
            <person name="Dubost A."/>
        </authorList>
    </citation>
    <scope>NUCLEOTIDE SEQUENCE [LARGE SCALE GENOMIC DNA]</scope>
    <source>
        <strain evidence="2">JV551A3</strain>
    </source>
</reference>